<dbReference type="Proteomes" id="UP001431209">
    <property type="component" value="Unassembled WGS sequence"/>
</dbReference>
<feature type="transmembrane region" description="Helical" evidence="1">
    <location>
        <begin position="98"/>
        <end position="119"/>
    </location>
</feature>
<dbReference type="SMART" id="SM00014">
    <property type="entry name" value="acidPPc"/>
    <property type="match status" value="1"/>
</dbReference>
<feature type="transmembrane region" description="Helical" evidence="1">
    <location>
        <begin position="12"/>
        <end position="38"/>
    </location>
</feature>
<dbReference type="SUPFAM" id="SSF48317">
    <property type="entry name" value="Acid phosphatase/Vanadium-dependent haloperoxidase"/>
    <property type="match status" value="1"/>
</dbReference>
<dbReference type="InterPro" id="IPR036938">
    <property type="entry name" value="PAP2/HPO_sf"/>
</dbReference>
<dbReference type="PANTHER" id="PTHR14969:SF13">
    <property type="entry name" value="AT30094P"/>
    <property type="match status" value="1"/>
</dbReference>
<accession>A0AAW2ZMZ6</accession>
<protein>
    <submittedName>
        <fullName evidence="3">Undecaprenyl-diphosphatase</fullName>
    </submittedName>
</protein>
<organism evidence="3 4">
    <name type="scientific">Acrasis kona</name>
    <dbReference type="NCBI Taxonomy" id="1008807"/>
    <lineage>
        <taxon>Eukaryota</taxon>
        <taxon>Discoba</taxon>
        <taxon>Heterolobosea</taxon>
        <taxon>Tetramitia</taxon>
        <taxon>Eutetramitia</taxon>
        <taxon>Acrasidae</taxon>
        <taxon>Acrasis</taxon>
    </lineage>
</organism>
<keyword evidence="1" id="KW-0812">Transmembrane</keyword>
<gene>
    <name evidence="3" type="ORF">AKO1_002539</name>
</gene>
<feature type="transmembrane region" description="Helical" evidence="1">
    <location>
        <begin position="165"/>
        <end position="188"/>
    </location>
</feature>
<keyword evidence="1" id="KW-1133">Transmembrane helix</keyword>
<keyword evidence="1" id="KW-0472">Membrane</keyword>
<reference evidence="3 4" key="1">
    <citation type="submission" date="2024-03" db="EMBL/GenBank/DDBJ databases">
        <title>The Acrasis kona genome and developmental transcriptomes reveal deep origins of eukaryotic multicellular pathways.</title>
        <authorList>
            <person name="Sheikh S."/>
            <person name="Fu C.-J."/>
            <person name="Brown M.W."/>
            <person name="Baldauf S.L."/>
        </authorList>
    </citation>
    <scope>NUCLEOTIDE SEQUENCE [LARGE SCALE GENOMIC DNA]</scope>
    <source>
        <strain evidence="3 4">ATCC MYA-3509</strain>
    </source>
</reference>
<evidence type="ECO:0000259" key="2">
    <source>
        <dbReference type="SMART" id="SM00014"/>
    </source>
</evidence>
<proteinExistence type="predicted"/>
<name>A0AAW2ZMZ6_9EUKA</name>
<dbReference type="Gene3D" id="1.20.144.10">
    <property type="entry name" value="Phosphatidic acid phosphatase type 2/haloperoxidase"/>
    <property type="match status" value="1"/>
</dbReference>
<keyword evidence="4" id="KW-1185">Reference proteome</keyword>
<dbReference type="PANTHER" id="PTHR14969">
    <property type="entry name" value="SPHINGOSINE-1-PHOSPHATE PHOSPHOHYDROLASE"/>
    <property type="match status" value="1"/>
</dbReference>
<evidence type="ECO:0000313" key="4">
    <source>
        <dbReference type="Proteomes" id="UP001431209"/>
    </source>
</evidence>
<dbReference type="InterPro" id="IPR000326">
    <property type="entry name" value="PAP2/HPO"/>
</dbReference>
<dbReference type="CDD" id="cd03392">
    <property type="entry name" value="PAP2_like_2"/>
    <property type="match status" value="1"/>
</dbReference>
<comment type="caution">
    <text evidence="3">The sequence shown here is derived from an EMBL/GenBank/DDBJ whole genome shotgun (WGS) entry which is preliminary data.</text>
</comment>
<dbReference type="EMBL" id="JAOPGA020001714">
    <property type="protein sequence ID" value="KAL0490768.1"/>
    <property type="molecule type" value="Genomic_DNA"/>
</dbReference>
<evidence type="ECO:0000256" key="1">
    <source>
        <dbReference type="SAM" id="Phobius"/>
    </source>
</evidence>
<dbReference type="AlphaFoldDB" id="A0AAW2ZMZ6"/>
<dbReference type="Pfam" id="PF01569">
    <property type="entry name" value="PAP2"/>
    <property type="match status" value="1"/>
</dbReference>
<sequence length="225" mass="26220">MNHTLSSRLIYLLRGLAPYMILGLLVAAVSNITLFSYMQNNIYQTKYFDKHWIRRVQDLTWLGPYFRISSMIGNTPVILLITVPMMRHLYARNNFHTSMTFAILLSSSFIVSFTLKHMFNRERPVNDGFGEHNLTTSFPSGHSIAVPFIFFLVQWFLIKKYSKKALLLVPVLLWQTFFTVISRVYLSTHYPTDIVGGLLASACFLSVFYLGLKRNKEFFENEKYE</sequence>
<feature type="transmembrane region" description="Helical" evidence="1">
    <location>
        <begin position="139"/>
        <end position="158"/>
    </location>
</feature>
<feature type="domain" description="Phosphatidic acid phosphatase type 2/haloperoxidase" evidence="2">
    <location>
        <begin position="98"/>
        <end position="209"/>
    </location>
</feature>
<evidence type="ECO:0000313" key="3">
    <source>
        <dbReference type="EMBL" id="KAL0490768.1"/>
    </source>
</evidence>
<feature type="transmembrane region" description="Helical" evidence="1">
    <location>
        <begin position="194"/>
        <end position="212"/>
    </location>
</feature>